<dbReference type="Gene3D" id="2.40.50.140">
    <property type="entry name" value="Nucleic acid-binding proteins"/>
    <property type="match status" value="1"/>
</dbReference>
<evidence type="ECO:0000259" key="3">
    <source>
        <dbReference type="PROSITE" id="PS51857"/>
    </source>
</evidence>
<dbReference type="AlphaFoldDB" id="A0A645G5P1"/>
<protein>
    <submittedName>
        <fullName evidence="4">Cold shock-like protein CspG</fullName>
    </submittedName>
</protein>
<dbReference type="SMART" id="SM00357">
    <property type="entry name" value="CSP"/>
    <property type="match status" value="1"/>
</dbReference>
<comment type="subcellular location">
    <subcellularLocation>
        <location evidence="1">Cytoplasm</location>
    </subcellularLocation>
</comment>
<dbReference type="PIRSF" id="PIRSF002599">
    <property type="entry name" value="Cold_shock_A"/>
    <property type="match status" value="1"/>
</dbReference>
<dbReference type="InterPro" id="IPR012340">
    <property type="entry name" value="NA-bd_OB-fold"/>
</dbReference>
<dbReference type="InterPro" id="IPR002059">
    <property type="entry name" value="CSP_DNA-bd"/>
</dbReference>
<proteinExistence type="predicted"/>
<dbReference type="GO" id="GO:0005737">
    <property type="term" value="C:cytoplasm"/>
    <property type="evidence" value="ECO:0007669"/>
    <property type="project" value="UniProtKB-SubCell"/>
</dbReference>
<evidence type="ECO:0000313" key="4">
    <source>
        <dbReference type="EMBL" id="MPN21119.1"/>
    </source>
</evidence>
<dbReference type="InterPro" id="IPR011129">
    <property type="entry name" value="CSD"/>
</dbReference>
<dbReference type="InterPro" id="IPR012156">
    <property type="entry name" value="Cold_shock_CspA"/>
</dbReference>
<dbReference type="Pfam" id="PF00313">
    <property type="entry name" value="CSD"/>
    <property type="match status" value="1"/>
</dbReference>
<evidence type="ECO:0000256" key="1">
    <source>
        <dbReference type="ARBA" id="ARBA00004496"/>
    </source>
</evidence>
<dbReference type="PROSITE" id="PS51857">
    <property type="entry name" value="CSD_2"/>
    <property type="match status" value="1"/>
</dbReference>
<gene>
    <name evidence="4" type="primary">cspG_4</name>
    <name evidence="4" type="ORF">SDC9_168498</name>
</gene>
<organism evidence="4">
    <name type="scientific">bioreactor metagenome</name>
    <dbReference type="NCBI Taxonomy" id="1076179"/>
    <lineage>
        <taxon>unclassified sequences</taxon>
        <taxon>metagenomes</taxon>
        <taxon>ecological metagenomes</taxon>
    </lineage>
</organism>
<name>A0A645G5P1_9ZZZZ</name>
<dbReference type="EMBL" id="VSSQ01069017">
    <property type="protein sequence ID" value="MPN21119.1"/>
    <property type="molecule type" value="Genomic_DNA"/>
</dbReference>
<comment type="caution">
    <text evidence="4">The sequence shown here is derived from an EMBL/GenBank/DDBJ whole genome shotgun (WGS) entry which is preliminary data.</text>
</comment>
<dbReference type="CDD" id="cd04458">
    <property type="entry name" value="CSP_CDS"/>
    <property type="match status" value="1"/>
</dbReference>
<feature type="domain" description="CSD" evidence="3">
    <location>
        <begin position="1"/>
        <end position="57"/>
    </location>
</feature>
<keyword evidence="2" id="KW-0963">Cytoplasm</keyword>
<dbReference type="SUPFAM" id="SSF50249">
    <property type="entry name" value="Nucleic acid-binding proteins"/>
    <property type="match status" value="1"/>
</dbReference>
<dbReference type="GO" id="GO:0003676">
    <property type="term" value="F:nucleic acid binding"/>
    <property type="evidence" value="ECO:0007669"/>
    <property type="project" value="InterPro"/>
</dbReference>
<accession>A0A645G5P1</accession>
<evidence type="ECO:0000256" key="2">
    <source>
        <dbReference type="ARBA" id="ARBA00022490"/>
    </source>
</evidence>
<reference evidence="4" key="1">
    <citation type="submission" date="2019-08" db="EMBL/GenBank/DDBJ databases">
        <authorList>
            <person name="Kucharzyk K."/>
            <person name="Murdoch R.W."/>
            <person name="Higgins S."/>
            <person name="Loffler F."/>
        </authorList>
    </citation>
    <scope>NUCLEOTIDE SEQUENCE</scope>
</reference>
<sequence>MDFFNTDRGFGFIKNSNSGEKHFFHIKNAFASIEEGDTVTFDLERGKMGMDAVNITIIE</sequence>